<evidence type="ECO:0000313" key="8">
    <source>
        <dbReference type="EMBL" id="KRX03984.1"/>
    </source>
</evidence>
<evidence type="ECO:0000259" key="7">
    <source>
        <dbReference type="PROSITE" id="PS50089"/>
    </source>
</evidence>
<dbReference type="EMBL" id="LDAU01000122">
    <property type="protein sequence ID" value="KRX03984.1"/>
    <property type="molecule type" value="Genomic_DNA"/>
</dbReference>
<keyword evidence="6" id="KW-1133">Transmembrane helix</keyword>
<dbReference type="InterPro" id="IPR051834">
    <property type="entry name" value="RING_finger_E3_ligase"/>
</dbReference>
<evidence type="ECO:0000256" key="6">
    <source>
        <dbReference type="SAM" id="Phobius"/>
    </source>
</evidence>
<dbReference type="Proteomes" id="UP000054937">
    <property type="component" value="Unassembled WGS sequence"/>
</dbReference>
<accession>A0A0V0QPU0</accession>
<name>A0A0V0QPU0_PSEPJ</name>
<feature type="region of interest" description="Disordered" evidence="5">
    <location>
        <begin position="247"/>
        <end position="294"/>
    </location>
</feature>
<dbReference type="GO" id="GO:0061630">
    <property type="term" value="F:ubiquitin protein ligase activity"/>
    <property type="evidence" value="ECO:0007669"/>
    <property type="project" value="TreeGrafter"/>
</dbReference>
<feature type="compositionally biased region" description="Polar residues" evidence="5">
    <location>
        <begin position="281"/>
        <end position="292"/>
    </location>
</feature>
<dbReference type="InterPro" id="IPR013083">
    <property type="entry name" value="Znf_RING/FYVE/PHD"/>
</dbReference>
<comment type="caution">
    <text evidence="8">The sequence shown here is derived from an EMBL/GenBank/DDBJ whole genome shotgun (WGS) entry which is preliminary data.</text>
</comment>
<keyword evidence="6" id="KW-0472">Membrane</keyword>
<keyword evidence="1" id="KW-0479">Metal-binding</keyword>
<evidence type="ECO:0000256" key="4">
    <source>
        <dbReference type="PROSITE-ProRule" id="PRU00175"/>
    </source>
</evidence>
<dbReference type="GO" id="GO:0005634">
    <property type="term" value="C:nucleus"/>
    <property type="evidence" value="ECO:0007669"/>
    <property type="project" value="TreeGrafter"/>
</dbReference>
<dbReference type="SUPFAM" id="SSF57850">
    <property type="entry name" value="RING/U-box"/>
    <property type="match status" value="1"/>
</dbReference>
<dbReference type="PANTHER" id="PTHR45931">
    <property type="entry name" value="SI:CH211-59O9.10"/>
    <property type="match status" value="1"/>
</dbReference>
<proteinExistence type="predicted"/>
<dbReference type="Pfam" id="PF13639">
    <property type="entry name" value="zf-RING_2"/>
    <property type="match status" value="1"/>
</dbReference>
<dbReference type="CDD" id="cd16454">
    <property type="entry name" value="RING-H2_PA-TM-RING"/>
    <property type="match status" value="1"/>
</dbReference>
<evidence type="ECO:0000313" key="9">
    <source>
        <dbReference type="Proteomes" id="UP000054937"/>
    </source>
</evidence>
<keyword evidence="9" id="KW-1185">Reference proteome</keyword>
<evidence type="ECO:0000256" key="1">
    <source>
        <dbReference type="ARBA" id="ARBA00022723"/>
    </source>
</evidence>
<reference evidence="8 9" key="1">
    <citation type="journal article" date="2015" name="Sci. Rep.">
        <title>Genome of the facultative scuticociliatosis pathogen Pseudocohnilembus persalinus provides insight into its virulence through horizontal gene transfer.</title>
        <authorList>
            <person name="Xiong J."/>
            <person name="Wang G."/>
            <person name="Cheng J."/>
            <person name="Tian M."/>
            <person name="Pan X."/>
            <person name="Warren A."/>
            <person name="Jiang C."/>
            <person name="Yuan D."/>
            <person name="Miao W."/>
        </authorList>
    </citation>
    <scope>NUCLEOTIDE SEQUENCE [LARGE SCALE GENOMIC DNA]</scope>
    <source>
        <strain evidence="8">36N120E</strain>
    </source>
</reference>
<dbReference type="InterPro" id="IPR001841">
    <property type="entry name" value="Znf_RING"/>
</dbReference>
<evidence type="ECO:0000256" key="5">
    <source>
        <dbReference type="SAM" id="MobiDB-lite"/>
    </source>
</evidence>
<feature type="compositionally biased region" description="Polar residues" evidence="5">
    <location>
        <begin position="247"/>
        <end position="274"/>
    </location>
</feature>
<dbReference type="OMA" id="EDCAICI"/>
<feature type="domain" description="RING-type" evidence="7">
    <location>
        <begin position="302"/>
        <end position="345"/>
    </location>
</feature>
<dbReference type="PANTHER" id="PTHR45931:SF3">
    <property type="entry name" value="RING ZINC FINGER-CONTAINING PROTEIN"/>
    <property type="match status" value="1"/>
</dbReference>
<keyword evidence="2 4" id="KW-0863">Zinc-finger</keyword>
<dbReference type="PROSITE" id="PS50089">
    <property type="entry name" value="ZF_RING_2"/>
    <property type="match status" value="1"/>
</dbReference>
<evidence type="ECO:0000256" key="3">
    <source>
        <dbReference type="ARBA" id="ARBA00022833"/>
    </source>
</evidence>
<protein>
    <recommendedName>
        <fullName evidence="7">RING-type domain-containing protein</fullName>
    </recommendedName>
</protein>
<evidence type="ECO:0000256" key="2">
    <source>
        <dbReference type="ARBA" id="ARBA00022771"/>
    </source>
</evidence>
<feature type="transmembrane region" description="Helical" evidence="6">
    <location>
        <begin position="80"/>
        <end position="103"/>
    </location>
</feature>
<dbReference type="GO" id="GO:0006511">
    <property type="term" value="P:ubiquitin-dependent protein catabolic process"/>
    <property type="evidence" value="ECO:0007669"/>
    <property type="project" value="TreeGrafter"/>
</dbReference>
<keyword evidence="6" id="KW-0812">Transmembrane</keyword>
<dbReference type="Gene3D" id="3.30.40.10">
    <property type="entry name" value="Zinc/RING finger domain, C3HC4 (zinc finger)"/>
    <property type="match status" value="1"/>
</dbReference>
<sequence>MNQIKRLNDYIFSAIDNHQEQQIQLEQMRTLIETPLYTTNYFKFEITMALSYNFIITLVAYLYVWPNLMNLLSCQVSSSLFLFCLSILNLISILPKVIIILNFQRSLRNSRDQEDLQAQLKNFFISKLYFANQQLSKSILTMYFYGIVNSLYNVSWGDECLYNNQEELGGVTSKVVLGFLMRLIISLARNAYINYKGAGLKDQVIKKMENIELTQDNIEFYAKRNNQRYSNIDKQKQESNHVKTCTSHDQITDRGQNLDQNSVDSTKQDGQYDTVQKEQQDTSNTNIEQQTSDIKDDEEEDCAICIEGYEIGQFITNLQCKYQHYYHSKCIKQWLKLSNKCPRCKQIANKSLD</sequence>
<dbReference type="InParanoid" id="A0A0V0QPU0"/>
<dbReference type="OrthoDB" id="422021at2759"/>
<dbReference type="GO" id="GO:0008270">
    <property type="term" value="F:zinc ion binding"/>
    <property type="evidence" value="ECO:0007669"/>
    <property type="project" value="UniProtKB-KW"/>
</dbReference>
<dbReference type="AlphaFoldDB" id="A0A0V0QPU0"/>
<feature type="transmembrane region" description="Helical" evidence="6">
    <location>
        <begin position="50"/>
        <end position="68"/>
    </location>
</feature>
<organism evidence="8 9">
    <name type="scientific">Pseudocohnilembus persalinus</name>
    <name type="common">Ciliate</name>
    <dbReference type="NCBI Taxonomy" id="266149"/>
    <lineage>
        <taxon>Eukaryota</taxon>
        <taxon>Sar</taxon>
        <taxon>Alveolata</taxon>
        <taxon>Ciliophora</taxon>
        <taxon>Intramacronucleata</taxon>
        <taxon>Oligohymenophorea</taxon>
        <taxon>Scuticociliatia</taxon>
        <taxon>Philasterida</taxon>
        <taxon>Pseudocohnilembidae</taxon>
        <taxon>Pseudocohnilembus</taxon>
    </lineage>
</organism>
<gene>
    <name evidence="8" type="ORF">PPERSA_12431</name>
</gene>
<keyword evidence="3" id="KW-0862">Zinc</keyword>